<protein>
    <submittedName>
        <fullName evidence="1">Uncharacterized protein</fullName>
    </submittedName>
</protein>
<organism evidence="1 2">
    <name type="scientific">Streptococcus pyogenes serotype M12 (strain MGAS9429)</name>
    <dbReference type="NCBI Taxonomy" id="370551"/>
    <lineage>
        <taxon>Bacteria</taxon>
        <taxon>Bacillati</taxon>
        <taxon>Bacillota</taxon>
        <taxon>Bacilli</taxon>
        <taxon>Lactobacillales</taxon>
        <taxon>Streptococcaceae</taxon>
        <taxon>Streptococcus</taxon>
    </lineage>
</organism>
<dbReference type="HOGENOM" id="CLU_3012443_0_0_9"/>
<dbReference type="EMBL" id="CP000259">
    <property type="protein sequence ID" value="ABF32480.1"/>
    <property type="molecule type" value="Genomic_DNA"/>
</dbReference>
<dbReference type="AlphaFoldDB" id="Q1JKT9"/>
<evidence type="ECO:0000313" key="1">
    <source>
        <dbReference type="EMBL" id="ABF32480.1"/>
    </source>
</evidence>
<dbReference type="Proteomes" id="UP000002433">
    <property type="component" value="Chromosome"/>
</dbReference>
<name>Q1JKT9_STRPC</name>
<dbReference type="KEGG" id="spk:MGAS9429_Spy1293"/>
<evidence type="ECO:0000313" key="2">
    <source>
        <dbReference type="Proteomes" id="UP000002433"/>
    </source>
</evidence>
<sequence length="56" mass="6719">MTLIFSFYVFKAMTIRILRLGFLISRLCPLAWFSLEFTKKTLMSFLSPYRFLIKAF</sequence>
<accession>Q1JKT9</accession>
<reference evidence="1 2" key="1">
    <citation type="journal article" date="2006" name="Proc. Natl. Acad. Sci. U.S.A.">
        <title>Molecular genetic anatomy of inter- and intraserotype variation in the human bacterial pathogen group A Streptococcus.</title>
        <authorList>
            <person name="Beres S.B."/>
            <person name="Richter E.W."/>
            <person name="Nagiec M.J."/>
            <person name="Sumby P."/>
            <person name="Porcella S.F."/>
            <person name="DeLeo F.R."/>
            <person name="Musser J.M."/>
        </authorList>
    </citation>
    <scope>NUCLEOTIDE SEQUENCE [LARGE SCALE GENOMIC DNA]</scope>
    <source>
        <strain evidence="1 2">MGAS9429</strain>
    </source>
</reference>
<gene>
    <name evidence="1" type="ordered locus">MGAS9429_Spy1293</name>
</gene>
<proteinExistence type="predicted"/>